<feature type="transmembrane region" description="Helical" evidence="6">
    <location>
        <begin position="45"/>
        <end position="63"/>
    </location>
</feature>
<feature type="transmembrane region" description="Helical" evidence="6">
    <location>
        <begin position="12"/>
        <end position="33"/>
    </location>
</feature>
<evidence type="ECO:0000313" key="7">
    <source>
        <dbReference type="EMBL" id="SKA92637.1"/>
    </source>
</evidence>
<feature type="transmembrane region" description="Helical" evidence="6">
    <location>
        <begin position="228"/>
        <end position="251"/>
    </location>
</feature>
<feature type="transmembrane region" description="Helical" evidence="6">
    <location>
        <begin position="339"/>
        <end position="360"/>
    </location>
</feature>
<evidence type="ECO:0000256" key="4">
    <source>
        <dbReference type="ARBA" id="ARBA00022989"/>
    </source>
</evidence>
<feature type="transmembrane region" description="Helical" evidence="6">
    <location>
        <begin position="394"/>
        <end position="415"/>
    </location>
</feature>
<evidence type="ECO:0000256" key="6">
    <source>
        <dbReference type="SAM" id="Phobius"/>
    </source>
</evidence>
<dbReference type="RefSeq" id="WP_078923845.1">
    <property type="nucleotide sequence ID" value="NZ_FUYB01000022.1"/>
</dbReference>
<proteinExistence type="predicted"/>
<dbReference type="PANTHER" id="PTHR30250">
    <property type="entry name" value="PST FAMILY PREDICTED COLANIC ACID TRANSPORTER"/>
    <property type="match status" value="1"/>
</dbReference>
<feature type="transmembrane region" description="Helical" evidence="6">
    <location>
        <begin position="257"/>
        <end position="278"/>
    </location>
</feature>
<accession>A0A1T4XSX1</accession>
<keyword evidence="4 6" id="KW-1133">Transmembrane helix</keyword>
<name>A0A1T4XSX1_9GAMM</name>
<feature type="transmembrane region" description="Helical" evidence="6">
    <location>
        <begin position="367"/>
        <end position="388"/>
    </location>
</feature>
<dbReference type="PANTHER" id="PTHR30250:SF11">
    <property type="entry name" value="O-ANTIGEN TRANSPORTER-RELATED"/>
    <property type="match status" value="1"/>
</dbReference>
<reference evidence="7 8" key="1">
    <citation type="submission" date="2017-02" db="EMBL/GenBank/DDBJ databases">
        <authorList>
            <person name="Peterson S.W."/>
        </authorList>
    </citation>
    <scope>NUCLEOTIDE SEQUENCE [LARGE SCALE GENOMIC DNA]</scope>
    <source>
        <strain evidence="7 8">ATCC 49788</strain>
    </source>
</reference>
<organism evidence="7 8">
    <name type="scientific">Thiothrix eikelboomii</name>
    <dbReference type="NCBI Taxonomy" id="92487"/>
    <lineage>
        <taxon>Bacteria</taxon>
        <taxon>Pseudomonadati</taxon>
        <taxon>Pseudomonadota</taxon>
        <taxon>Gammaproteobacteria</taxon>
        <taxon>Thiotrichales</taxon>
        <taxon>Thiotrichaceae</taxon>
        <taxon>Thiothrix</taxon>
    </lineage>
</organism>
<feature type="transmembrane region" description="Helical" evidence="6">
    <location>
        <begin position="124"/>
        <end position="145"/>
    </location>
</feature>
<dbReference type="OrthoDB" id="5620771at2"/>
<dbReference type="STRING" id="92487.SAMN02745130_03407"/>
<feature type="transmembrane region" description="Helical" evidence="6">
    <location>
        <begin position="93"/>
        <end position="112"/>
    </location>
</feature>
<dbReference type="InterPro" id="IPR050833">
    <property type="entry name" value="Poly_Biosynth_Transport"/>
</dbReference>
<dbReference type="GO" id="GO:0005886">
    <property type="term" value="C:plasma membrane"/>
    <property type="evidence" value="ECO:0007669"/>
    <property type="project" value="UniProtKB-SubCell"/>
</dbReference>
<evidence type="ECO:0000256" key="3">
    <source>
        <dbReference type="ARBA" id="ARBA00022692"/>
    </source>
</evidence>
<feature type="transmembrane region" description="Helical" evidence="6">
    <location>
        <begin position="184"/>
        <end position="207"/>
    </location>
</feature>
<evidence type="ECO:0000256" key="2">
    <source>
        <dbReference type="ARBA" id="ARBA00022475"/>
    </source>
</evidence>
<evidence type="ECO:0000256" key="1">
    <source>
        <dbReference type="ARBA" id="ARBA00004651"/>
    </source>
</evidence>
<keyword evidence="3 6" id="KW-0812">Transmembrane</keyword>
<keyword evidence="5 6" id="KW-0472">Membrane</keyword>
<keyword evidence="2" id="KW-1003">Cell membrane</keyword>
<dbReference type="InterPro" id="IPR002797">
    <property type="entry name" value="Polysacc_synth"/>
</dbReference>
<dbReference type="AlphaFoldDB" id="A0A1T4XSX1"/>
<gene>
    <name evidence="7" type="ORF">SAMN02745130_03407</name>
</gene>
<feature type="transmembrane region" description="Helical" evidence="6">
    <location>
        <begin position="298"/>
        <end position="319"/>
    </location>
</feature>
<protein>
    <submittedName>
        <fullName evidence="7">Membrane protein involved in the export of O-antigen and teichoic acid</fullName>
    </submittedName>
</protein>
<keyword evidence="8" id="KW-1185">Reference proteome</keyword>
<evidence type="ECO:0000313" key="8">
    <source>
        <dbReference type="Proteomes" id="UP000190460"/>
    </source>
</evidence>
<dbReference type="Pfam" id="PF01943">
    <property type="entry name" value="Polysacc_synt"/>
    <property type="match status" value="1"/>
</dbReference>
<dbReference type="Proteomes" id="UP000190460">
    <property type="component" value="Unassembled WGS sequence"/>
</dbReference>
<sequence>MKLNNPSLLWQTGFSIIARFAGVGLNFAVAIIITRSLPMNEAGMLFMLMTLVTGIALFSRVGVEQWLVREVAGLAEAGLAQAQLRHLESAFRLLILTTLAFMLIWLVISPVIQRSLFDGDIQLSLLWIAALGILFFNLVMTNSAFMKAAHHISESLLIQNALPAICMMLVMLVFWPWFPVNQNYLWIYTLSLGLAGVLSFYWLRAWLPAFTNRQAPFPRQQVFQGSIPLAPVSFFAFLMLWADTLMTGWLLSNEDVALFTVAARLSFVSGFFLGALDATIYPRLLRLHKQNPERVRKFFWQATLLVVAVLTVVTVLIAAVGKPVLAVFNEGYVQASTTLIILLLGQLVRGLAITFSFMFIIREQVRYLNSLLLFALLANLLANGLLIPQYGIEGAAMATLAANLLLTGGVIVFFFKNRLLSGYA</sequence>
<dbReference type="EMBL" id="FUYB01000022">
    <property type="protein sequence ID" value="SKA92637.1"/>
    <property type="molecule type" value="Genomic_DNA"/>
</dbReference>
<evidence type="ECO:0000256" key="5">
    <source>
        <dbReference type="ARBA" id="ARBA00023136"/>
    </source>
</evidence>
<comment type="subcellular location">
    <subcellularLocation>
        <location evidence="1">Cell membrane</location>
        <topology evidence="1">Multi-pass membrane protein</topology>
    </subcellularLocation>
</comment>
<feature type="transmembrane region" description="Helical" evidence="6">
    <location>
        <begin position="157"/>
        <end position="178"/>
    </location>
</feature>